<dbReference type="InterPro" id="IPR015421">
    <property type="entry name" value="PyrdxlP-dep_Trfase_major"/>
</dbReference>
<dbReference type="AlphaFoldDB" id="A0A5Q2RR90"/>
<gene>
    <name evidence="6" type="ORF">GH723_15660</name>
</gene>
<dbReference type="SUPFAM" id="SSF53383">
    <property type="entry name" value="PLP-dependent transferases"/>
    <property type="match status" value="1"/>
</dbReference>
<keyword evidence="3 4" id="KW-0663">Pyridoxal phosphate</keyword>
<reference evidence="6 7" key="1">
    <citation type="submission" date="2019-11" db="EMBL/GenBank/DDBJ databases">
        <authorList>
            <person name="He Y."/>
        </authorList>
    </citation>
    <scope>NUCLEOTIDE SEQUENCE [LARGE SCALE GENOMIC DNA]</scope>
    <source>
        <strain evidence="6 7">SCSIO 58843</strain>
    </source>
</reference>
<dbReference type="GO" id="GO:0004123">
    <property type="term" value="F:cystathionine gamma-lyase activity"/>
    <property type="evidence" value="ECO:0007669"/>
    <property type="project" value="TreeGrafter"/>
</dbReference>
<dbReference type="Gene3D" id="3.90.1150.10">
    <property type="entry name" value="Aspartate Aminotransferase, domain 1"/>
    <property type="match status" value="1"/>
</dbReference>
<feature type="modified residue" description="N6-(pyridoxal phosphate)lysine" evidence="4">
    <location>
        <position position="190"/>
    </location>
</feature>
<dbReference type="InterPro" id="IPR000277">
    <property type="entry name" value="Cys/Met-Metab_PyrdxlP-dep_enz"/>
</dbReference>
<dbReference type="GO" id="GO:0019346">
    <property type="term" value="P:transsulfuration"/>
    <property type="evidence" value="ECO:0007669"/>
    <property type="project" value="InterPro"/>
</dbReference>
<name>A0A5Q2RR90_9ACTN</name>
<dbReference type="PANTHER" id="PTHR11808">
    <property type="entry name" value="TRANS-SULFURATION ENZYME FAMILY MEMBER"/>
    <property type="match status" value="1"/>
</dbReference>
<sequence>MEQRFETRAVAAGRPEEVGAPLNAPLVPASNFVLGGETAYSRDDGTPTWAGLEAVVGALEDADAVAFASGMAAIAAVLDQLAVGSRIVWPDDCYQGVAGLIAEGEQLGRWTSVRLPVEDTAAWCDAVGSADLVWLESPSNPLLSVADVREILAASRPDGGLVAIDNTLAGPLGQQPLDLGVDVAVQSATKHLGGHSDLLSGVVTTRRTDLAADLRRHRELHGATPGALEAYLATRGVRTYPLRAAAAARSAAELAQRLAAHPRVERVRYPGLPSHPTHDVATRHLTSFGSVISFDVEGGADHADEVCRRLRLIRHATSFGAVESTIERRAAVPGQEHLPPGLLRLSVGIEHVEDLWTDLDGAL</sequence>
<dbReference type="GO" id="GO:0003962">
    <property type="term" value="F:cystathionine gamma-synthase activity"/>
    <property type="evidence" value="ECO:0007669"/>
    <property type="project" value="TreeGrafter"/>
</dbReference>
<dbReference type="InterPro" id="IPR015424">
    <property type="entry name" value="PyrdxlP-dep_Trfase"/>
</dbReference>
<dbReference type="RefSeq" id="WP_153760524.1">
    <property type="nucleotide sequence ID" value="NZ_CP045851.1"/>
</dbReference>
<dbReference type="PANTHER" id="PTHR11808:SF15">
    <property type="entry name" value="CYSTATHIONINE GAMMA-LYASE"/>
    <property type="match status" value="1"/>
</dbReference>
<keyword evidence="7" id="KW-1185">Reference proteome</keyword>
<evidence type="ECO:0000256" key="4">
    <source>
        <dbReference type="PIRSR" id="PIRSR001434-2"/>
    </source>
</evidence>
<evidence type="ECO:0000313" key="6">
    <source>
        <dbReference type="EMBL" id="QGG96420.1"/>
    </source>
</evidence>
<dbReference type="GO" id="GO:0005737">
    <property type="term" value="C:cytoplasm"/>
    <property type="evidence" value="ECO:0007669"/>
    <property type="project" value="TreeGrafter"/>
</dbReference>
<proteinExistence type="inferred from homology"/>
<comment type="similarity">
    <text evidence="2 5">Belongs to the trans-sulfuration enzymes family.</text>
</comment>
<evidence type="ECO:0000313" key="7">
    <source>
        <dbReference type="Proteomes" id="UP000334019"/>
    </source>
</evidence>
<dbReference type="Pfam" id="PF01053">
    <property type="entry name" value="Cys_Met_Meta_PP"/>
    <property type="match status" value="1"/>
</dbReference>
<dbReference type="InterPro" id="IPR015422">
    <property type="entry name" value="PyrdxlP-dep_Trfase_small"/>
</dbReference>
<evidence type="ECO:0000256" key="3">
    <source>
        <dbReference type="ARBA" id="ARBA00022898"/>
    </source>
</evidence>
<dbReference type="PIRSF" id="PIRSF001434">
    <property type="entry name" value="CGS"/>
    <property type="match status" value="1"/>
</dbReference>
<evidence type="ECO:0000256" key="2">
    <source>
        <dbReference type="ARBA" id="ARBA00009077"/>
    </source>
</evidence>
<dbReference type="GO" id="GO:0030170">
    <property type="term" value="F:pyridoxal phosphate binding"/>
    <property type="evidence" value="ECO:0007669"/>
    <property type="project" value="InterPro"/>
</dbReference>
<keyword evidence="6" id="KW-0808">Transferase</keyword>
<comment type="cofactor">
    <cofactor evidence="1 5">
        <name>pyridoxal 5'-phosphate</name>
        <dbReference type="ChEBI" id="CHEBI:597326"/>
    </cofactor>
</comment>
<dbReference type="Proteomes" id="UP000334019">
    <property type="component" value="Chromosome"/>
</dbReference>
<dbReference type="Gene3D" id="3.40.640.10">
    <property type="entry name" value="Type I PLP-dependent aspartate aminotransferase-like (Major domain)"/>
    <property type="match status" value="1"/>
</dbReference>
<organism evidence="6 7">
    <name type="scientific">Actinomarinicola tropica</name>
    <dbReference type="NCBI Taxonomy" id="2789776"/>
    <lineage>
        <taxon>Bacteria</taxon>
        <taxon>Bacillati</taxon>
        <taxon>Actinomycetota</taxon>
        <taxon>Acidimicrobiia</taxon>
        <taxon>Acidimicrobiales</taxon>
        <taxon>Iamiaceae</taxon>
        <taxon>Actinomarinicola</taxon>
    </lineage>
</organism>
<evidence type="ECO:0000256" key="1">
    <source>
        <dbReference type="ARBA" id="ARBA00001933"/>
    </source>
</evidence>
<accession>A0A5Q2RR90</accession>
<evidence type="ECO:0000256" key="5">
    <source>
        <dbReference type="RuleBase" id="RU362118"/>
    </source>
</evidence>
<dbReference type="GO" id="GO:0019343">
    <property type="term" value="P:cysteine biosynthetic process via cystathionine"/>
    <property type="evidence" value="ECO:0007669"/>
    <property type="project" value="TreeGrafter"/>
</dbReference>
<dbReference type="KEGG" id="atq:GH723_15660"/>
<dbReference type="EMBL" id="CP045851">
    <property type="protein sequence ID" value="QGG96420.1"/>
    <property type="molecule type" value="Genomic_DNA"/>
</dbReference>
<protein>
    <submittedName>
        <fullName evidence="6">PLP-dependent transferase</fullName>
    </submittedName>
</protein>